<name>A0ABR3EKV1_9AGAR</name>
<evidence type="ECO:0000313" key="2">
    <source>
        <dbReference type="EMBL" id="KAL0563507.1"/>
    </source>
</evidence>
<keyword evidence="3" id="KW-1185">Reference proteome</keyword>
<dbReference type="EMBL" id="JBAHYK010003430">
    <property type="protein sequence ID" value="KAL0563507.1"/>
    <property type="molecule type" value="Genomic_DNA"/>
</dbReference>
<feature type="compositionally biased region" description="Polar residues" evidence="1">
    <location>
        <begin position="237"/>
        <end position="254"/>
    </location>
</feature>
<sequence length="365" mass="40611">MESLKATESCSCDYTAKALVKDNSVRTSCAGWSKLRYKQMWQAKQMRIKAQVFVKGNNTYKCTRFILHPFYLLMVTLHSWYRFSKSTDKKKQLLSEAAYPGLTHFLNIAVLTGSGKIEKVGTLNYCCEACQPANKEYMWYLKRFPLARAQELAAVSAVEEDAVKELKKSMKASLRDEKAQRRVEDKAQVDKEKAEQKEREERKAREREEERQALLDIVKDLPKPNGKGKGKGKGKASVSTSSLTDLSPSKSISSGKAPILKDEIESASDWSPPPLHKLVKVWDQELASKCMGKAPAKTSASTSSLAVLSPSKSTNSAKTTTFEEEIKSESDWSPPVKGWKQKITTQTPSSPTLAASSSPLKLSKA</sequence>
<comment type="caution">
    <text evidence="2">The sequence shown here is derived from an EMBL/GenBank/DDBJ whole genome shotgun (WGS) entry which is preliminary data.</text>
</comment>
<protein>
    <submittedName>
        <fullName evidence="2">Uncharacterized protein</fullName>
    </submittedName>
</protein>
<reference evidence="2 3" key="1">
    <citation type="submission" date="2024-02" db="EMBL/GenBank/DDBJ databases">
        <title>A draft genome for the cacao thread blight pathogen Marasmius crinis-equi.</title>
        <authorList>
            <person name="Cohen S.P."/>
            <person name="Baruah I.K."/>
            <person name="Amoako-Attah I."/>
            <person name="Bukari Y."/>
            <person name="Meinhardt L.W."/>
            <person name="Bailey B.A."/>
        </authorList>
    </citation>
    <scope>NUCLEOTIDE SEQUENCE [LARGE SCALE GENOMIC DNA]</scope>
    <source>
        <strain evidence="2 3">GH-76</strain>
    </source>
</reference>
<feature type="compositionally biased region" description="Basic and acidic residues" evidence="1">
    <location>
        <begin position="170"/>
        <end position="222"/>
    </location>
</feature>
<accession>A0ABR3EKV1</accession>
<evidence type="ECO:0000256" key="1">
    <source>
        <dbReference type="SAM" id="MobiDB-lite"/>
    </source>
</evidence>
<feature type="region of interest" description="Disordered" evidence="1">
    <location>
        <begin position="292"/>
        <end position="365"/>
    </location>
</feature>
<evidence type="ECO:0000313" key="3">
    <source>
        <dbReference type="Proteomes" id="UP001465976"/>
    </source>
</evidence>
<proteinExistence type="predicted"/>
<dbReference type="Proteomes" id="UP001465976">
    <property type="component" value="Unassembled WGS sequence"/>
</dbReference>
<feature type="region of interest" description="Disordered" evidence="1">
    <location>
        <begin position="170"/>
        <end position="257"/>
    </location>
</feature>
<gene>
    <name evidence="2" type="ORF">V5O48_018557</name>
</gene>
<feature type="compositionally biased region" description="Low complexity" evidence="1">
    <location>
        <begin position="347"/>
        <end position="365"/>
    </location>
</feature>
<organism evidence="2 3">
    <name type="scientific">Marasmius crinis-equi</name>
    <dbReference type="NCBI Taxonomy" id="585013"/>
    <lineage>
        <taxon>Eukaryota</taxon>
        <taxon>Fungi</taxon>
        <taxon>Dikarya</taxon>
        <taxon>Basidiomycota</taxon>
        <taxon>Agaricomycotina</taxon>
        <taxon>Agaricomycetes</taxon>
        <taxon>Agaricomycetidae</taxon>
        <taxon>Agaricales</taxon>
        <taxon>Marasmiineae</taxon>
        <taxon>Marasmiaceae</taxon>
        <taxon>Marasmius</taxon>
    </lineage>
</organism>
<feature type="compositionally biased region" description="Low complexity" evidence="1">
    <location>
        <begin position="293"/>
        <end position="314"/>
    </location>
</feature>